<comment type="subunit">
    <text evidence="8">Homodimer.</text>
</comment>
<organism evidence="9 10">
    <name type="scientific">Setaria digitata</name>
    <dbReference type="NCBI Taxonomy" id="48799"/>
    <lineage>
        <taxon>Eukaryota</taxon>
        <taxon>Metazoa</taxon>
        <taxon>Ecdysozoa</taxon>
        <taxon>Nematoda</taxon>
        <taxon>Chromadorea</taxon>
        <taxon>Rhabditida</taxon>
        <taxon>Spirurina</taxon>
        <taxon>Spiruromorpha</taxon>
        <taxon>Filarioidea</taxon>
        <taxon>Setariidae</taxon>
        <taxon>Setaria</taxon>
    </lineage>
</organism>
<keyword evidence="5" id="KW-0256">Endoplasmic reticulum</keyword>
<dbReference type="InterPro" id="IPR024096">
    <property type="entry name" value="NO_sig/Golgi_transp_ligand-bd"/>
</dbReference>
<evidence type="ECO:0000256" key="7">
    <source>
        <dbReference type="ARBA" id="ARBA00023034"/>
    </source>
</evidence>
<keyword evidence="7 8" id="KW-0333">Golgi apparatus</keyword>
<dbReference type="PIRSF" id="PIRSF018293">
    <property type="entry name" value="TRAPP_I_complex_Bet3"/>
    <property type="match status" value="1"/>
</dbReference>
<evidence type="ECO:0000256" key="8">
    <source>
        <dbReference type="PIRNR" id="PIRNR018293"/>
    </source>
</evidence>
<comment type="similarity">
    <text evidence="3 8">Belongs to the TRAPP small subunits family. BET3 subfamily.</text>
</comment>
<keyword evidence="4 8" id="KW-0813">Transport</keyword>
<dbReference type="SUPFAM" id="SSF111126">
    <property type="entry name" value="Ligand-binding domain in the NO signalling and Golgi transport"/>
    <property type="match status" value="1"/>
</dbReference>
<evidence type="ECO:0000256" key="6">
    <source>
        <dbReference type="ARBA" id="ARBA00022892"/>
    </source>
</evidence>
<comment type="subcellular location">
    <subcellularLocation>
        <location evidence="2">Endoplasmic reticulum</location>
    </subcellularLocation>
    <subcellularLocation>
        <location evidence="1 8">Golgi apparatus</location>
        <location evidence="1 8">cis-Golgi network</location>
    </subcellularLocation>
</comment>
<dbReference type="GO" id="GO:0030008">
    <property type="term" value="C:TRAPP complex"/>
    <property type="evidence" value="ECO:0007669"/>
    <property type="project" value="InterPro"/>
</dbReference>
<evidence type="ECO:0000256" key="1">
    <source>
        <dbReference type="ARBA" id="ARBA00004222"/>
    </source>
</evidence>
<keyword evidence="6 8" id="KW-0931">ER-Golgi transport</keyword>
<evidence type="ECO:0000256" key="5">
    <source>
        <dbReference type="ARBA" id="ARBA00022824"/>
    </source>
</evidence>
<comment type="function">
    <text evidence="8">May play a role in vesicular transport from endoplasmic reticulum to Golgi.</text>
</comment>
<name>A0A915PHK2_9BILA</name>
<protein>
    <recommendedName>
        <fullName evidence="8">Trafficking protein particle complex subunit</fullName>
    </recommendedName>
</protein>
<dbReference type="GO" id="GO:0005794">
    <property type="term" value="C:Golgi apparatus"/>
    <property type="evidence" value="ECO:0007669"/>
    <property type="project" value="UniProtKB-SubCell"/>
</dbReference>
<dbReference type="InterPro" id="IPR007194">
    <property type="entry name" value="TRAPP_component"/>
</dbReference>
<dbReference type="InterPro" id="IPR016721">
    <property type="entry name" value="Bet3"/>
</dbReference>
<dbReference type="Gene3D" id="3.30.1380.20">
    <property type="entry name" value="Trafficking protein particle complex subunit 3"/>
    <property type="match status" value="1"/>
</dbReference>
<evidence type="ECO:0000256" key="4">
    <source>
        <dbReference type="ARBA" id="ARBA00022448"/>
    </source>
</evidence>
<dbReference type="GO" id="GO:0048193">
    <property type="term" value="P:Golgi vesicle transport"/>
    <property type="evidence" value="ECO:0007669"/>
    <property type="project" value="InterPro"/>
</dbReference>
<dbReference type="Proteomes" id="UP000887581">
    <property type="component" value="Unplaced"/>
</dbReference>
<dbReference type="Pfam" id="PF04051">
    <property type="entry name" value="TRAPP"/>
    <property type="match status" value="1"/>
</dbReference>
<dbReference type="AlphaFoldDB" id="A0A915PHK2"/>
<reference evidence="10" key="1">
    <citation type="submission" date="2022-11" db="UniProtKB">
        <authorList>
            <consortium name="WormBaseParasite"/>
        </authorList>
    </citation>
    <scope>IDENTIFICATION</scope>
</reference>
<evidence type="ECO:0000256" key="2">
    <source>
        <dbReference type="ARBA" id="ARBA00004240"/>
    </source>
</evidence>
<evidence type="ECO:0000313" key="9">
    <source>
        <dbReference type="Proteomes" id="UP000887581"/>
    </source>
</evidence>
<proteinExistence type="inferred from homology"/>
<dbReference type="CDD" id="cd14942">
    <property type="entry name" value="TRAPPC3_bet3"/>
    <property type="match status" value="1"/>
</dbReference>
<evidence type="ECO:0000256" key="3">
    <source>
        <dbReference type="ARBA" id="ARBA00006218"/>
    </source>
</evidence>
<dbReference type="WBParaSite" id="sdigi.contig1.g81.t1">
    <property type="protein sequence ID" value="sdigi.contig1.g81.t1"/>
    <property type="gene ID" value="sdigi.contig1.g81"/>
</dbReference>
<dbReference type="PANTHER" id="PTHR13048">
    <property type="entry name" value="TRAFFICKING PROTEIN PARTICLE COMPLEX SUBUNIT 3"/>
    <property type="match status" value="1"/>
</dbReference>
<dbReference type="GO" id="GO:0005783">
    <property type="term" value="C:endoplasmic reticulum"/>
    <property type="evidence" value="ECO:0007669"/>
    <property type="project" value="UniProtKB-SubCell"/>
</dbReference>
<evidence type="ECO:0000313" key="10">
    <source>
        <dbReference type="WBParaSite" id="sdigi.contig1.g81.t1"/>
    </source>
</evidence>
<sequence length="188" mass="20985">MSKQTRFPMGIDSKKISGELFTLTYGALVAELLRDLESPIAVNRQLDKIGYNIGLRLADDLLAKNSQIQRCTDMHQVADVLAKVAFRSYLGENDNSARVSAQVSNWSAGNDEFSLILESNPLAEFVEVPSELAQDLRYSQILCGAIRGALEMMHMEVQVFIVQEHSQSVEIRVKFIRILQESVPPGDD</sequence>
<keyword evidence="9" id="KW-1185">Reference proteome</keyword>
<accession>A0A915PHK2</accession>